<gene>
    <name evidence="1" type="ORF">FGO68_gene9848</name>
</gene>
<organism evidence="1 2">
    <name type="scientific">Halteria grandinella</name>
    <dbReference type="NCBI Taxonomy" id="5974"/>
    <lineage>
        <taxon>Eukaryota</taxon>
        <taxon>Sar</taxon>
        <taxon>Alveolata</taxon>
        <taxon>Ciliophora</taxon>
        <taxon>Intramacronucleata</taxon>
        <taxon>Spirotrichea</taxon>
        <taxon>Stichotrichia</taxon>
        <taxon>Sporadotrichida</taxon>
        <taxon>Halteriidae</taxon>
        <taxon>Halteria</taxon>
    </lineage>
</organism>
<name>A0A8J8P051_HALGN</name>
<keyword evidence="2" id="KW-1185">Reference proteome</keyword>
<accession>A0A8J8P051</accession>
<reference evidence="1" key="1">
    <citation type="submission" date="2019-06" db="EMBL/GenBank/DDBJ databases">
        <authorList>
            <person name="Zheng W."/>
        </authorList>
    </citation>
    <scope>NUCLEOTIDE SEQUENCE</scope>
    <source>
        <strain evidence="1">QDHG01</strain>
    </source>
</reference>
<protein>
    <submittedName>
        <fullName evidence="1">Uncharacterized protein</fullName>
    </submittedName>
</protein>
<proteinExistence type="predicted"/>
<dbReference type="Proteomes" id="UP000785679">
    <property type="component" value="Unassembled WGS sequence"/>
</dbReference>
<sequence length="137" mass="15966">MFLKYGSYFQHFPFHSFRATPLVSPWCSLAFCTFPGSGLHIAFDYSCLCGMTILSCQHLHHYFWVRENSSLNLQMNLYTGDHCTFRGHLLPCDNDYLSRRFLFLNSNFASNYSYERALRVFLGQPSQHFVQLDASPL</sequence>
<dbReference type="EMBL" id="RRYP01002773">
    <property type="protein sequence ID" value="TNV84433.1"/>
    <property type="molecule type" value="Genomic_DNA"/>
</dbReference>
<dbReference type="AlphaFoldDB" id="A0A8J8P051"/>
<comment type="caution">
    <text evidence="1">The sequence shown here is derived from an EMBL/GenBank/DDBJ whole genome shotgun (WGS) entry which is preliminary data.</text>
</comment>
<evidence type="ECO:0000313" key="2">
    <source>
        <dbReference type="Proteomes" id="UP000785679"/>
    </source>
</evidence>
<evidence type="ECO:0000313" key="1">
    <source>
        <dbReference type="EMBL" id="TNV84433.1"/>
    </source>
</evidence>